<accession>A0AAV2DZ71</accession>
<dbReference type="AlphaFoldDB" id="A0AAV2DZ71"/>
<gene>
    <name evidence="1" type="ORF">LTRI10_LOCUS20263</name>
</gene>
<protein>
    <submittedName>
        <fullName evidence="1">Uncharacterized protein</fullName>
    </submittedName>
</protein>
<sequence length="80" mass="9141">MKGGIEIGETISKGDYAATYVVRLTPTLVQRKRSRTTKKMMNISETAMTIESRQIFRCSMERWGSRSFWIGKLKSIGFST</sequence>
<name>A0AAV2DZ71_9ROSI</name>
<organism evidence="1 2">
    <name type="scientific">Linum trigynum</name>
    <dbReference type="NCBI Taxonomy" id="586398"/>
    <lineage>
        <taxon>Eukaryota</taxon>
        <taxon>Viridiplantae</taxon>
        <taxon>Streptophyta</taxon>
        <taxon>Embryophyta</taxon>
        <taxon>Tracheophyta</taxon>
        <taxon>Spermatophyta</taxon>
        <taxon>Magnoliopsida</taxon>
        <taxon>eudicotyledons</taxon>
        <taxon>Gunneridae</taxon>
        <taxon>Pentapetalae</taxon>
        <taxon>rosids</taxon>
        <taxon>fabids</taxon>
        <taxon>Malpighiales</taxon>
        <taxon>Linaceae</taxon>
        <taxon>Linum</taxon>
    </lineage>
</organism>
<keyword evidence="2" id="KW-1185">Reference proteome</keyword>
<proteinExistence type="predicted"/>
<dbReference type="Proteomes" id="UP001497516">
    <property type="component" value="Chromosome 3"/>
</dbReference>
<evidence type="ECO:0000313" key="2">
    <source>
        <dbReference type="Proteomes" id="UP001497516"/>
    </source>
</evidence>
<reference evidence="1 2" key="1">
    <citation type="submission" date="2024-04" db="EMBL/GenBank/DDBJ databases">
        <authorList>
            <person name="Fracassetti M."/>
        </authorList>
    </citation>
    <scope>NUCLEOTIDE SEQUENCE [LARGE SCALE GENOMIC DNA]</scope>
</reference>
<evidence type="ECO:0000313" key="1">
    <source>
        <dbReference type="EMBL" id="CAL1378698.1"/>
    </source>
</evidence>
<dbReference type="EMBL" id="OZ034816">
    <property type="protein sequence ID" value="CAL1378698.1"/>
    <property type="molecule type" value="Genomic_DNA"/>
</dbReference>